<dbReference type="FunFam" id="2.170.130.10:FF:000008">
    <property type="entry name" value="SusC/RagA family TonB-linked outer membrane protein"/>
    <property type="match status" value="1"/>
</dbReference>
<dbReference type="eggNOG" id="COG4796">
    <property type="taxonomic scope" value="Bacteria"/>
</dbReference>
<keyword evidence="3 11" id="KW-1134">Transmembrane beta strand</keyword>
<dbReference type="KEGG" id="dfe:Dfer_1766"/>
<dbReference type="EMBL" id="CP001619">
    <property type="protein sequence ID" value="ACT93007.1"/>
    <property type="molecule type" value="Genomic_DNA"/>
</dbReference>
<dbReference type="InterPro" id="IPR012910">
    <property type="entry name" value="Plug_dom"/>
</dbReference>
<evidence type="ECO:0000256" key="10">
    <source>
        <dbReference type="ARBA" id="ARBA00023237"/>
    </source>
</evidence>
<feature type="domain" description="TonB-dependent receptor plug" evidence="12">
    <location>
        <begin position="235"/>
        <end position="343"/>
    </location>
</feature>
<dbReference type="InterPro" id="IPR039426">
    <property type="entry name" value="TonB-dep_rcpt-like"/>
</dbReference>
<protein>
    <submittedName>
        <fullName evidence="13">TonB-dependent receptor plug</fullName>
    </submittedName>
</protein>
<evidence type="ECO:0000256" key="2">
    <source>
        <dbReference type="ARBA" id="ARBA00022448"/>
    </source>
</evidence>
<dbReference type="GO" id="GO:0009279">
    <property type="term" value="C:cell outer membrane"/>
    <property type="evidence" value="ECO:0007669"/>
    <property type="project" value="UniProtKB-SubCell"/>
</dbReference>
<evidence type="ECO:0000256" key="1">
    <source>
        <dbReference type="ARBA" id="ARBA00004571"/>
    </source>
</evidence>
<sequence length="1116" mass="121802">MDFNSKSTGDVRIYETKSPWPIRAGALRLWALVALFLFIHAGARAGSPMITLSVKNAPIEKVFKSIRKQSGYLFLHTEEVLKNARPVSVHIEQSSIEKVLEKCFENQPLSYRISNKTVVVHLAGNKLPAPAPDTESSAIPLPPARVTGIVVDSASRMPMPGVTLRVKGSAEGAVTDPDGRFSLEIQEKGVILIVSYVGYSTQEIRASGGEDLRIVLGTAISALDQVVVVGYGSVKKRDVTGAVSVIKGSDIESAPVASVDQALQGKAAGVQVTAVNGAPGAATTIRIRGGNSISASNEPLYVIDGFIGEFSLTSINPTDIASIEILKDASATAIYGARGANGVILITTKRGKAGRSNISVNAYTGFQQLPREIDLLNGPQLAEFVNERAELFGAAPIFDDLSKVTTTNWQKAITRTAPMSSANLAFEGGTEKLTYYLSGNYFNQDGIILNSGFQRYQTRLNLDLKITNWLSVGANMNFNRSNTNNNKVNLYDVLKSAPTTSPVTDENGDYVIVSNLNGGTFENPVAVAKMTLDNTYNNSLLGNWFLLADFKNGLQLKSQLGINNVNAKSKQYRPGALPLRSTQRVGGSAYLSNTQSLNLLSENTISYNKQWDSHQINVLGGFTYQKENLESFTATGQGFANDLLAYNNLATGNPLQASNTSTATEWTIISFLARLNYSLKGKYLFTVTARNDGSSRLSANHKHAFFPSAAFAWQLGEEDFVKNLGWFDHLKVRLTYGKTGNQAIGVYSTLASLSVSNAWFNGVQQTGYALGTLANSNLKWETTDQLDAGIDASLLKGRLSVNLDFYYKKTYNLLLSAQIPGTTGYSSRLQNIGTVQNKGIELTVEGTVLDRPDFTWDLGFNIAANRNKVLDLGRGLQHRELTDGARLIVGKPAPVFYGLVYEGTYKSQEEIDALPTPIPGLKPGFPKFRDVNGNGKYDGVADYDIIGSPEPLFFGGFNTALRYKRLSMNAFFQYTYGNDVVNSFGPRLFMGEYASNVAAQQTGRWTLENNQSDLPRVGSHSVYSVNTQAYSFAVQDGSFLRLKTLQLNYNISSERIKWLKNASIYVTGSNLFLLDRYKWGYDPEVNSNGTNAVLRGFDGYSYPQNRSFIFGVNLKL</sequence>
<dbReference type="NCBIfam" id="TIGR04056">
    <property type="entry name" value="OMP_RagA_SusC"/>
    <property type="match status" value="1"/>
</dbReference>
<dbReference type="PANTHER" id="PTHR32552">
    <property type="entry name" value="FERRICHROME IRON RECEPTOR-RELATED"/>
    <property type="match status" value="1"/>
</dbReference>
<keyword evidence="4" id="KW-0410">Iron transport</keyword>
<evidence type="ECO:0000313" key="13">
    <source>
        <dbReference type="EMBL" id="ACT93007.1"/>
    </source>
</evidence>
<comment type="subcellular location">
    <subcellularLocation>
        <location evidence="1 11">Cell outer membrane</location>
        <topology evidence="1 11">Multi-pass membrane protein</topology>
    </subcellularLocation>
</comment>
<evidence type="ECO:0000256" key="3">
    <source>
        <dbReference type="ARBA" id="ARBA00022452"/>
    </source>
</evidence>
<dbReference type="Pfam" id="PF13715">
    <property type="entry name" value="CarbopepD_reg_2"/>
    <property type="match status" value="1"/>
</dbReference>
<evidence type="ECO:0000313" key="14">
    <source>
        <dbReference type="Proteomes" id="UP000002011"/>
    </source>
</evidence>
<gene>
    <name evidence="13" type="ordered locus">Dfer_1766</name>
</gene>
<dbReference type="NCBIfam" id="TIGR04057">
    <property type="entry name" value="SusC_RagA_signa"/>
    <property type="match status" value="1"/>
</dbReference>
<evidence type="ECO:0000256" key="4">
    <source>
        <dbReference type="ARBA" id="ARBA00022496"/>
    </source>
</evidence>
<keyword evidence="8" id="KW-0798">TonB box</keyword>
<dbReference type="InterPro" id="IPR023997">
    <property type="entry name" value="TonB-dep_OMP_SusC/RagA_CS"/>
</dbReference>
<dbReference type="OrthoDB" id="9768177at2"/>
<evidence type="ECO:0000256" key="8">
    <source>
        <dbReference type="ARBA" id="ARBA00023077"/>
    </source>
</evidence>
<evidence type="ECO:0000256" key="9">
    <source>
        <dbReference type="ARBA" id="ARBA00023136"/>
    </source>
</evidence>
<evidence type="ECO:0000256" key="7">
    <source>
        <dbReference type="ARBA" id="ARBA00023065"/>
    </source>
</evidence>
<evidence type="ECO:0000256" key="6">
    <source>
        <dbReference type="ARBA" id="ARBA00023004"/>
    </source>
</evidence>
<dbReference type="PANTHER" id="PTHR32552:SF81">
    <property type="entry name" value="TONB-DEPENDENT OUTER MEMBRANE RECEPTOR"/>
    <property type="match status" value="1"/>
</dbReference>
<dbReference type="Pfam" id="PF07715">
    <property type="entry name" value="Plug"/>
    <property type="match status" value="1"/>
</dbReference>
<dbReference type="AlphaFoldDB" id="C6VTR4"/>
<keyword evidence="9 11" id="KW-0472">Membrane</keyword>
<dbReference type="PROSITE" id="PS52016">
    <property type="entry name" value="TONB_DEPENDENT_REC_3"/>
    <property type="match status" value="1"/>
</dbReference>
<evidence type="ECO:0000259" key="12">
    <source>
        <dbReference type="Pfam" id="PF07715"/>
    </source>
</evidence>
<dbReference type="SUPFAM" id="SSF49464">
    <property type="entry name" value="Carboxypeptidase regulatory domain-like"/>
    <property type="match status" value="1"/>
</dbReference>
<keyword evidence="14" id="KW-1185">Reference proteome</keyword>
<dbReference type="Gene3D" id="2.170.130.10">
    <property type="entry name" value="TonB-dependent receptor, plug domain"/>
    <property type="match status" value="1"/>
</dbReference>
<organism evidence="13 14">
    <name type="scientific">Dyadobacter fermentans (strain ATCC 700827 / DSM 18053 / CIP 107007 / KCTC 52180 / NS114)</name>
    <dbReference type="NCBI Taxonomy" id="471854"/>
    <lineage>
        <taxon>Bacteria</taxon>
        <taxon>Pseudomonadati</taxon>
        <taxon>Bacteroidota</taxon>
        <taxon>Cytophagia</taxon>
        <taxon>Cytophagales</taxon>
        <taxon>Spirosomataceae</taxon>
        <taxon>Dyadobacter</taxon>
    </lineage>
</organism>
<name>C6VTR4_DYAFD</name>
<dbReference type="HOGENOM" id="CLU_004317_0_2_10"/>
<dbReference type="Gene3D" id="2.60.40.1120">
    <property type="entry name" value="Carboxypeptidase-like, regulatory domain"/>
    <property type="match status" value="1"/>
</dbReference>
<dbReference type="InterPro" id="IPR008969">
    <property type="entry name" value="CarboxyPept-like_regulatory"/>
</dbReference>
<keyword evidence="7" id="KW-0406">Ion transport</keyword>
<accession>C6VTR4</accession>
<keyword evidence="13" id="KW-0675">Receptor</keyword>
<keyword evidence="6" id="KW-0408">Iron</keyword>
<dbReference type="Gene3D" id="2.40.170.20">
    <property type="entry name" value="TonB-dependent receptor, beta-barrel domain"/>
    <property type="match status" value="1"/>
</dbReference>
<dbReference type="SUPFAM" id="SSF56935">
    <property type="entry name" value="Porins"/>
    <property type="match status" value="1"/>
</dbReference>
<dbReference type="InterPro" id="IPR023996">
    <property type="entry name" value="TonB-dep_OMP_SusC/RagA"/>
</dbReference>
<dbReference type="GO" id="GO:0006826">
    <property type="term" value="P:iron ion transport"/>
    <property type="evidence" value="ECO:0007669"/>
    <property type="project" value="UniProtKB-KW"/>
</dbReference>
<dbReference type="eggNOG" id="COG4206">
    <property type="taxonomic scope" value="Bacteria"/>
</dbReference>
<keyword evidence="10 11" id="KW-0998">Cell outer membrane</keyword>
<proteinExistence type="inferred from homology"/>
<keyword evidence="2 11" id="KW-0813">Transport</keyword>
<dbReference type="RefSeq" id="WP_015811261.1">
    <property type="nucleotide sequence ID" value="NC_013037.1"/>
</dbReference>
<evidence type="ECO:0000256" key="5">
    <source>
        <dbReference type="ARBA" id="ARBA00022692"/>
    </source>
</evidence>
<comment type="similarity">
    <text evidence="11">Belongs to the TonB-dependent receptor family.</text>
</comment>
<evidence type="ECO:0000256" key="11">
    <source>
        <dbReference type="PROSITE-ProRule" id="PRU01360"/>
    </source>
</evidence>
<reference evidence="13 14" key="1">
    <citation type="journal article" date="2009" name="Stand. Genomic Sci.">
        <title>Complete genome sequence of Dyadobacter fermentans type strain (NS114).</title>
        <authorList>
            <person name="Lang E."/>
            <person name="Lapidus A."/>
            <person name="Chertkov O."/>
            <person name="Brettin T."/>
            <person name="Detter J.C."/>
            <person name="Han C."/>
            <person name="Copeland A."/>
            <person name="Glavina Del Rio T."/>
            <person name="Nolan M."/>
            <person name="Chen F."/>
            <person name="Lucas S."/>
            <person name="Tice H."/>
            <person name="Cheng J.F."/>
            <person name="Land M."/>
            <person name="Hauser L."/>
            <person name="Chang Y.J."/>
            <person name="Jeffries C.D."/>
            <person name="Kopitz M."/>
            <person name="Bruce D."/>
            <person name="Goodwin L."/>
            <person name="Pitluck S."/>
            <person name="Ovchinnikova G."/>
            <person name="Pati A."/>
            <person name="Ivanova N."/>
            <person name="Mavrommatis K."/>
            <person name="Chen A."/>
            <person name="Palaniappan K."/>
            <person name="Chain P."/>
            <person name="Bristow J."/>
            <person name="Eisen J.A."/>
            <person name="Markowitz V."/>
            <person name="Hugenholtz P."/>
            <person name="Goker M."/>
            <person name="Rohde M."/>
            <person name="Kyrpides N.C."/>
            <person name="Klenk H.P."/>
        </authorList>
    </citation>
    <scope>NUCLEOTIDE SEQUENCE [LARGE SCALE GENOMIC DNA]</scope>
    <source>
        <strain evidence="14">ATCC 700827 / DSM 18053 / CIP 107007 / KCTC 52180 / NS114</strain>
    </source>
</reference>
<dbReference type="Proteomes" id="UP000002011">
    <property type="component" value="Chromosome"/>
</dbReference>
<dbReference type="InterPro" id="IPR037066">
    <property type="entry name" value="Plug_dom_sf"/>
</dbReference>
<keyword evidence="5 11" id="KW-0812">Transmembrane</keyword>
<dbReference type="InterPro" id="IPR036942">
    <property type="entry name" value="Beta-barrel_TonB_sf"/>
</dbReference>
<dbReference type="STRING" id="471854.Dfer_1766"/>